<accession>A0ACB9XE68</accession>
<evidence type="ECO:0000313" key="1">
    <source>
        <dbReference type="EMBL" id="KAI4825285.1"/>
    </source>
</evidence>
<keyword evidence="2" id="KW-1185">Reference proteome</keyword>
<dbReference type="EMBL" id="CM043790">
    <property type="protein sequence ID" value="KAI4825285.1"/>
    <property type="molecule type" value="Genomic_DNA"/>
</dbReference>
<reference evidence="1" key="1">
    <citation type="submission" date="2022-05" db="EMBL/GenBank/DDBJ databases">
        <title>Chromosome-level genome of Chaenocephalus aceratus.</title>
        <authorList>
            <person name="Park H."/>
        </authorList>
    </citation>
    <scope>NUCLEOTIDE SEQUENCE</scope>
    <source>
        <strain evidence="1">KU_202001</strain>
    </source>
</reference>
<sequence>MVHDSVANRAVYGISPWKRVRVPSFVYTLGEPTATASWDRDTTSRSPGSPTSLLYNTRQYGLSPAAGDTPWLSPGGVSSPGAGTNMGCVATVPRVTSFSRSSSLVSDLFSLAAEPDTLWQ</sequence>
<comment type="caution">
    <text evidence="1">The sequence shown here is derived from an EMBL/GenBank/DDBJ whole genome shotgun (WGS) entry which is preliminary data.</text>
</comment>
<evidence type="ECO:0000313" key="2">
    <source>
        <dbReference type="Proteomes" id="UP001057452"/>
    </source>
</evidence>
<organism evidence="1 2">
    <name type="scientific">Chaenocephalus aceratus</name>
    <name type="common">Blackfin icefish</name>
    <name type="synonym">Chaenichthys aceratus</name>
    <dbReference type="NCBI Taxonomy" id="36190"/>
    <lineage>
        <taxon>Eukaryota</taxon>
        <taxon>Metazoa</taxon>
        <taxon>Chordata</taxon>
        <taxon>Craniata</taxon>
        <taxon>Vertebrata</taxon>
        <taxon>Euteleostomi</taxon>
        <taxon>Actinopterygii</taxon>
        <taxon>Neopterygii</taxon>
        <taxon>Teleostei</taxon>
        <taxon>Neoteleostei</taxon>
        <taxon>Acanthomorphata</taxon>
        <taxon>Eupercaria</taxon>
        <taxon>Perciformes</taxon>
        <taxon>Notothenioidei</taxon>
        <taxon>Channichthyidae</taxon>
        <taxon>Chaenocephalus</taxon>
    </lineage>
</organism>
<name>A0ACB9XE68_CHAAC</name>
<gene>
    <name evidence="1" type="ORF">KUCAC02_020971</name>
</gene>
<proteinExistence type="predicted"/>
<dbReference type="Proteomes" id="UP001057452">
    <property type="component" value="Chromosome 6"/>
</dbReference>
<protein>
    <submittedName>
        <fullName evidence="1">Uncharacterized protein</fullName>
    </submittedName>
</protein>